<evidence type="ECO:0000313" key="14">
    <source>
        <dbReference type="Proteomes" id="UP000523279"/>
    </source>
</evidence>
<sequence>LGVHEELYDGEKPHKCSKCGKSFSQRSDLICHMRLHTGEQPYMCEECGKSFTRTSYLI</sequence>
<keyword evidence="4" id="KW-0677">Repeat</keyword>
<dbReference type="PROSITE" id="PS00028">
    <property type="entry name" value="ZINC_FINGER_C2H2_1"/>
    <property type="match status" value="1"/>
</dbReference>
<keyword evidence="14" id="KW-1185">Reference proteome</keyword>
<evidence type="ECO:0000256" key="8">
    <source>
        <dbReference type="ARBA" id="ARBA00023125"/>
    </source>
</evidence>
<keyword evidence="10" id="KW-0539">Nucleus</keyword>
<dbReference type="GO" id="GO:0008270">
    <property type="term" value="F:zinc ion binding"/>
    <property type="evidence" value="ECO:0007669"/>
    <property type="project" value="UniProtKB-KW"/>
</dbReference>
<evidence type="ECO:0000259" key="12">
    <source>
        <dbReference type="PROSITE" id="PS50157"/>
    </source>
</evidence>
<evidence type="ECO:0000313" key="13">
    <source>
        <dbReference type="EMBL" id="NXH38708.1"/>
    </source>
</evidence>
<feature type="domain" description="C2H2-type" evidence="12">
    <location>
        <begin position="42"/>
        <end position="58"/>
    </location>
</feature>
<dbReference type="InterPro" id="IPR036236">
    <property type="entry name" value="Znf_C2H2_sf"/>
</dbReference>
<dbReference type="GO" id="GO:0001228">
    <property type="term" value="F:DNA-binding transcription activator activity, RNA polymerase II-specific"/>
    <property type="evidence" value="ECO:0007669"/>
    <property type="project" value="TreeGrafter"/>
</dbReference>
<protein>
    <submittedName>
        <fullName evidence="13">ZKSC1 protein</fullName>
    </submittedName>
</protein>
<comment type="subcellular location">
    <subcellularLocation>
        <location evidence="1">Nucleus</location>
    </subcellularLocation>
</comment>
<dbReference type="FunFam" id="3.30.160.60:FF:000176">
    <property type="entry name" value="zinc finger protein 70"/>
    <property type="match status" value="1"/>
</dbReference>
<feature type="non-terminal residue" evidence="13">
    <location>
        <position position="1"/>
    </location>
</feature>
<keyword evidence="9" id="KW-0804">Transcription</keyword>
<dbReference type="PANTHER" id="PTHR24393:SF15">
    <property type="entry name" value="IP01243P-RELATED"/>
    <property type="match status" value="1"/>
</dbReference>
<dbReference type="FunFam" id="3.30.160.60:FF:000478">
    <property type="entry name" value="Zinc finger protein 133"/>
    <property type="match status" value="1"/>
</dbReference>
<comment type="similarity">
    <text evidence="2">Belongs to the krueppel C2H2-type zinc-finger protein family.</text>
</comment>
<proteinExistence type="inferred from homology"/>
<dbReference type="PANTHER" id="PTHR24393">
    <property type="entry name" value="ZINC FINGER PROTEIN"/>
    <property type="match status" value="1"/>
</dbReference>
<name>A0A7K9JKS9_9PASE</name>
<dbReference type="GO" id="GO:0005634">
    <property type="term" value="C:nucleus"/>
    <property type="evidence" value="ECO:0007669"/>
    <property type="project" value="UniProtKB-SubCell"/>
</dbReference>
<dbReference type="Pfam" id="PF00096">
    <property type="entry name" value="zf-C2H2"/>
    <property type="match status" value="2"/>
</dbReference>
<keyword evidence="8" id="KW-0238">DNA-binding</keyword>
<dbReference type="AlphaFoldDB" id="A0A7K9JKS9"/>
<dbReference type="SMART" id="SM00355">
    <property type="entry name" value="ZnF_C2H2"/>
    <property type="match status" value="1"/>
</dbReference>
<dbReference type="InterPro" id="IPR013087">
    <property type="entry name" value="Znf_C2H2_type"/>
</dbReference>
<dbReference type="EMBL" id="VWZP01001143">
    <property type="protein sequence ID" value="NXH38708.1"/>
    <property type="molecule type" value="Genomic_DNA"/>
</dbReference>
<evidence type="ECO:0000256" key="1">
    <source>
        <dbReference type="ARBA" id="ARBA00004123"/>
    </source>
</evidence>
<evidence type="ECO:0000256" key="2">
    <source>
        <dbReference type="ARBA" id="ARBA00006991"/>
    </source>
</evidence>
<keyword evidence="6" id="KW-0862">Zinc</keyword>
<reference evidence="13 14" key="1">
    <citation type="submission" date="2019-09" db="EMBL/GenBank/DDBJ databases">
        <title>Bird 10,000 Genomes (B10K) Project - Family phase.</title>
        <authorList>
            <person name="Zhang G."/>
        </authorList>
    </citation>
    <scope>NUCLEOTIDE SEQUENCE [LARGE SCALE GENOMIC DNA]</scope>
    <source>
        <strain evidence="13">B10K-DU-001-34</strain>
        <tissue evidence="13">Muscle</tissue>
    </source>
</reference>
<dbReference type="GO" id="GO:0000978">
    <property type="term" value="F:RNA polymerase II cis-regulatory region sequence-specific DNA binding"/>
    <property type="evidence" value="ECO:0007669"/>
    <property type="project" value="TreeGrafter"/>
</dbReference>
<feature type="domain" description="C2H2-type" evidence="12">
    <location>
        <begin position="14"/>
        <end position="41"/>
    </location>
</feature>
<evidence type="ECO:0000256" key="6">
    <source>
        <dbReference type="ARBA" id="ARBA00022833"/>
    </source>
</evidence>
<evidence type="ECO:0000256" key="4">
    <source>
        <dbReference type="ARBA" id="ARBA00022737"/>
    </source>
</evidence>
<accession>A0A7K9JKS9</accession>
<comment type="caution">
    <text evidence="13">The sequence shown here is derived from an EMBL/GenBank/DDBJ whole genome shotgun (WGS) entry which is preliminary data.</text>
</comment>
<organism evidence="13 14">
    <name type="scientific">Dicaeum eximium</name>
    <dbReference type="NCBI Taxonomy" id="667154"/>
    <lineage>
        <taxon>Eukaryota</taxon>
        <taxon>Metazoa</taxon>
        <taxon>Chordata</taxon>
        <taxon>Craniata</taxon>
        <taxon>Vertebrata</taxon>
        <taxon>Euteleostomi</taxon>
        <taxon>Archelosauria</taxon>
        <taxon>Archosauria</taxon>
        <taxon>Dinosauria</taxon>
        <taxon>Saurischia</taxon>
        <taxon>Theropoda</taxon>
        <taxon>Coelurosauria</taxon>
        <taxon>Aves</taxon>
        <taxon>Neognathae</taxon>
        <taxon>Neoaves</taxon>
        <taxon>Telluraves</taxon>
        <taxon>Australaves</taxon>
        <taxon>Passeriformes</taxon>
        <taxon>Passeroidea</taxon>
        <taxon>Dicaeidae</taxon>
        <taxon>Dicaeum</taxon>
    </lineage>
</organism>
<keyword evidence="3" id="KW-0479">Metal-binding</keyword>
<dbReference type="Proteomes" id="UP000523279">
    <property type="component" value="Unassembled WGS sequence"/>
</dbReference>
<evidence type="ECO:0000256" key="9">
    <source>
        <dbReference type="ARBA" id="ARBA00023163"/>
    </source>
</evidence>
<evidence type="ECO:0000256" key="7">
    <source>
        <dbReference type="ARBA" id="ARBA00023015"/>
    </source>
</evidence>
<evidence type="ECO:0000256" key="10">
    <source>
        <dbReference type="ARBA" id="ARBA00023242"/>
    </source>
</evidence>
<dbReference type="Gene3D" id="3.30.160.60">
    <property type="entry name" value="Classic Zinc Finger"/>
    <property type="match status" value="2"/>
</dbReference>
<gene>
    <name evidence="13" type="primary">Zkscan1_0</name>
    <name evidence="13" type="ORF">DICEXI_R15078</name>
</gene>
<evidence type="ECO:0000256" key="11">
    <source>
        <dbReference type="PROSITE-ProRule" id="PRU00042"/>
    </source>
</evidence>
<dbReference type="SUPFAM" id="SSF57667">
    <property type="entry name" value="beta-beta-alpha zinc fingers"/>
    <property type="match status" value="1"/>
</dbReference>
<keyword evidence="7" id="KW-0805">Transcription regulation</keyword>
<feature type="non-terminal residue" evidence="13">
    <location>
        <position position="58"/>
    </location>
</feature>
<evidence type="ECO:0000256" key="3">
    <source>
        <dbReference type="ARBA" id="ARBA00022723"/>
    </source>
</evidence>
<keyword evidence="5 11" id="KW-0863">Zinc-finger</keyword>
<dbReference type="PROSITE" id="PS50157">
    <property type="entry name" value="ZINC_FINGER_C2H2_2"/>
    <property type="match status" value="2"/>
</dbReference>
<evidence type="ECO:0000256" key="5">
    <source>
        <dbReference type="ARBA" id="ARBA00022771"/>
    </source>
</evidence>